<dbReference type="Proteomes" id="UP000838821">
    <property type="component" value="Unassembled WGS sequence"/>
</dbReference>
<comment type="caution">
    <text evidence="1">The sequence shown here is derived from an EMBL/GenBank/DDBJ whole genome shotgun (WGS) entry which is preliminary data.</text>
</comment>
<evidence type="ECO:0000313" key="1">
    <source>
        <dbReference type="EMBL" id="CAH1226844.1"/>
    </source>
</evidence>
<evidence type="ECO:0000313" key="2">
    <source>
        <dbReference type="Proteomes" id="UP000838821"/>
    </source>
</evidence>
<accession>A0ABN8H6H9</accession>
<name>A0ABN8H6H9_9BACL</name>
<organism evidence="1 2">
    <name type="scientific">Paenibacillus allorhizoplanae</name>
    <dbReference type="NCBI Taxonomy" id="2905648"/>
    <lineage>
        <taxon>Bacteria</taxon>
        <taxon>Bacillati</taxon>
        <taxon>Bacillota</taxon>
        <taxon>Bacilli</taxon>
        <taxon>Bacillales</taxon>
        <taxon>Paenibacillaceae</taxon>
        <taxon>Paenibacillus</taxon>
    </lineage>
</organism>
<sequence length="99" mass="11655">MKIQCTCGDQFVDQTDFLRHVFSDQDWFDFLNAIDNAIEKSGPHNLDKERAVRNVGILANKLKKLFYSFFVLRKRMEETINNYFKTCICLPTAENEGIW</sequence>
<reference evidence="1" key="1">
    <citation type="submission" date="2022-01" db="EMBL/GenBank/DDBJ databases">
        <authorList>
            <person name="Criscuolo A."/>
        </authorList>
    </citation>
    <scope>NUCLEOTIDE SEQUENCE</scope>
    <source>
        <strain evidence="1">CIP111891</strain>
    </source>
</reference>
<protein>
    <submittedName>
        <fullName evidence="1">Uncharacterized protein</fullName>
    </submittedName>
</protein>
<keyword evidence="2" id="KW-1185">Reference proteome</keyword>
<dbReference type="EMBL" id="CAKMMW010000027">
    <property type="protein sequence ID" value="CAH1226844.1"/>
    <property type="molecule type" value="Genomic_DNA"/>
</dbReference>
<dbReference type="RefSeq" id="WP_236292163.1">
    <property type="nucleotide sequence ID" value="NZ_CAKMMW010000027.1"/>
</dbReference>
<proteinExistence type="predicted"/>
<gene>
    <name evidence="1" type="ORF">PAECIP111891_06011</name>
</gene>